<dbReference type="CDD" id="cd13965">
    <property type="entry name" value="PT_UbiA_3"/>
    <property type="match status" value="1"/>
</dbReference>
<sequence length="371" mass="40223">MISSIHLSKATTGESKSKRLHKLHTATHNYSVPLPEFISQLSQALCATASTAFNFIQNLYLITIDDSPTFVVPNTVFGIAAASTPTLLLLPSAFQTAPILTLSWPYYLFTLLKTLTFNWMNLLIFDLANQRSAGAEDKLNKPWRPIPAGRMTESQMRHWLLAALPLVLAFNHYVLDTGVEGCVLAILTWMYNDLGGGDENWIIRNGVIAAAFGVYNLGSMKVAASTAAGLTISTTTITATTPSAPLISPLGYAWGALISGVILTTMHVQDLKDVEGDRARGRKSAPIVLGRTIASFTIAVPVLVWSVVCASLWVSSVPVAAGVVSLGGYVAWRCVACVGDRKVDRRTWQLWCFWTAVLYLLPPLSGVARVK</sequence>
<proteinExistence type="predicted"/>
<dbReference type="InterPro" id="IPR000537">
    <property type="entry name" value="UbiA_prenyltransferase"/>
</dbReference>
<comment type="subcellular location">
    <subcellularLocation>
        <location evidence="1">Membrane</location>
        <topology evidence="1">Multi-pass membrane protein</topology>
    </subcellularLocation>
</comment>
<dbReference type="EMBL" id="KZ805355">
    <property type="protein sequence ID" value="PVI01573.1"/>
    <property type="molecule type" value="Genomic_DNA"/>
</dbReference>
<evidence type="ECO:0000256" key="4">
    <source>
        <dbReference type="ARBA" id="ARBA00023136"/>
    </source>
</evidence>
<evidence type="ECO:0000256" key="2">
    <source>
        <dbReference type="ARBA" id="ARBA00022692"/>
    </source>
</evidence>
<keyword evidence="7" id="KW-1185">Reference proteome</keyword>
<feature type="transmembrane region" description="Helical" evidence="5">
    <location>
        <begin position="319"/>
        <end position="338"/>
    </location>
</feature>
<dbReference type="GO" id="GO:0016020">
    <property type="term" value="C:membrane"/>
    <property type="evidence" value="ECO:0007669"/>
    <property type="project" value="UniProtKB-SubCell"/>
</dbReference>
<gene>
    <name evidence="6" type="ORF">DM02DRAFT_340732</name>
</gene>
<reference evidence="6 7" key="1">
    <citation type="journal article" date="2018" name="Sci. Rep.">
        <title>Comparative genomics provides insights into the lifestyle and reveals functional heterogeneity of dark septate endophytic fungi.</title>
        <authorList>
            <person name="Knapp D.G."/>
            <person name="Nemeth J.B."/>
            <person name="Barry K."/>
            <person name="Hainaut M."/>
            <person name="Henrissat B."/>
            <person name="Johnson J."/>
            <person name="Kuo A."/>
            <person name="Lim J.H.P."/>
            <person name="Lipzen A."/>
            <person name="Nolan M."/>
            <person name="Ohm R.A."/>
            <person name="Tamas L."/>
            <person name="Grigoriev I.V."/>
            <person name="Spatafora J.W."/>
            <person name="Nagy L.G."/>
            <person name="Kovacs G.M."/>
        </authorList>
    </citation>
    <scope>NUCLEOTIDE SEQUENCE [LARGE SCALE GENOMIC DNA]</scope>
    <source>
        <strain evidence="6 7">DSE2036</strain>
    </source>
</reference>
<dbReference type="OrthoDB" id="434972at2759"/>
<feature type="transmembrane region" description="Helical" evidence="5">
    <location>
        <begin position="251"/>
        <end position="268"/>
    </location>
</feature>
<dbReference type="GO" id="GO:0016765">
    <property type="term" value="F:transferase activity, transferring alkyl or aryl (other than methyl) groups"/>
    <property type="evidence" value="ECO:0007669"/>
    <property type="project" value="InterPro"/>
</dbReference>
<evidence type="ECO:0000256" key="1">
    <source>
        <dbReference type="ARBA" id="ARBA00004141"/>
    </source>
</evidence>
<dbReference type="InterPro" id="IPR050475">
    <property type="entry name" value="Prenyltransferase_related"/>
</dbReference>
<feature type="transmembrane region" description="Helical" evidence="5">
    <location>
        <begin position="350"/>
        <end position="368"/>
    </location>
</feature>
<evidence type="ECO:0000313" key="6">
    <source>
        <dbReference type="EMBL" id="PVI01573.1"/>
    </source>
</evidence>
<feature type="transmembrane region" description="Helical" evidence="5">
    <location>
        <begin position="288"/>
        <end position="313"/>
    </location>
</feature>
<organism evidence="6 7">
    <name type="scientific">Periconia macrospinosa</name>
    <dbReference type="NCBI Taxonomy" id="97972"/>
    <lineage>
        <taxon>Eukaryota</taxon>
        <taxon>Fungi</taxon>
        <taxon>Dikarya</taxon>
        <taxon>Ascomycota</taxon>
        <taxon>Pezizomycotina</taxon>
        <taxon>Dothideomycetes</taxon>
        <taxon>Pleosporomycetidae</taxon>
        <taxon>Pleosporales</taxon>
        <taxon>Massarineae</taxon>
        <taxon>Periconiaceae</taxon>
        <taxon>Periconia</taxon>
    </lineage>
</organism>
<protein>
    <recommendedName>
        <fullName evidence="8">UbiA prenyltransferase</fullName>
    </recommendedName>
</protein>
<evidence type="ECO:0000256" key="3">
    <source>
        <dbReference type="ARBA" id="ARBA00022989"/>
    </source>
</evidence>
<dbReference type="PANTHER" id="PTHR42723:SF1">
    <property type="entry name" value="CHLOROPHYLL SYNTHASE, CHLOROPLASTIC"/>
    <property type="match status" value="1"/>
</dbReference>
<keyword evidence="4 5" id="KW-0472">Membrane</keyword>
<name>A0A2V1DTG5_9PLEO</name>
<evidence type="ECO:0008006" key="8">
    <source>
        <dbReference type="Google" id="ProtNLM"/>
    </source>
</evidence>
<dbReference type="AlphaFoldDB" id="A0A2V1DTG5"/>
<keyword evidence="2 5" id="KW-0812">Transmembrane</keyword>
<dbReference type="PANTHER" id="PTHR42723">
    <property type="entry name" value="CHLOROPHYLL SYNTHASE"/>
    <property type="match status" value="1"/>
</dbReference>
<dbReference type="Pfam" id="PF01040">
    <property type="entry name" value="UbiA"/>
    <property type="match status" value="1"/>
</dbReference>
<dbReference type="Proteomes" id="UP000244855">
    <property type="component" value="Unassembled WGS sequence"/>
</dbReference>
<keyword evidence="3 5" id="KW-1133">Transmembrane helix</keyword>
<accession>A0A2V1DTG5</accession>
<evidence type="ECO:0000256" key="5">
    <source>
        <dbReference type="SAM" id="Phobius"/>
    </source>
</evidence>
<evidence type="ECO:0000313" key="7">
    <source>
        <dbReference type="Proteomes" id="UP000244855"/>
    </source>
</evidence>